<comment type="caution">
    <text evidence="6">The sequence shown here is derived from an EMBL/GenBank/DDBJ whole genome shotgun (WGS) entry which is preliminary data.</text>
</comment>
<dbReference type="PANTHER" id="PTHR32347">
    <property type="entry name" value="EFFLUX SYSTEM COMPONENT YKNX-RELATED"/>
    <property type="match status" value="1"/>
</dbReference>
<organism evidence="6 7">
    <name type="scientific">Amphritea opalescens</name>
    <dbReference type="NCBI Taxonomy" id="2490544"/>
    <lineage>
        <taxon>Bacteria</taxon>
        <taxon>Pseudomonadati</taxon>
        <taxon>Pseudomonadota</taxon>
        <taxon>Gammaproteobacteria</taxon>
        <taxon>Oceanospirillales</taxon>
        <taxon>Oceanospirillaceae</taxon>
        <taxon>Amphritea</taxon>
    </lineage>
</organism>
<evidence type="ECO:0000256" key="1">
    <source>
        <dbReference type="ARBA" id="ARBA00004196"/>
    </source>
</evidence>
<keyword evidence="7" id="KW-1185">Reference proteome</keyword>
<accession>A0A430KT52</accession>
<dbReference type="PANTHER" id="PTHR32347:SF23">
    <property type="entry name" value="BLL5650 PROTEIN"/>
    <property type="match status" value="1"/>
</dbReference>
<dbReference type="Gene3D" id="2.40.50.100">
    <property type="match status" value="1"/>
</dbReference>
<sequence length="418" mass="46579">MLNDWLKTVCLMLSGVKSAGVFSVSTGMPELICHWPEDQEDALSPFIQQVDLAVASDNPVISYLNVNGDSICSMSQKFTDPEGQRFVFLACFSGADVNPRYQLSLIDWSLVWYQLLARNVPVAIETPLEGPADPEREATSWLQRLYERVKAHRFYLLAGLLFLLFCLYLPVDHAIKPPVVVEGRVQRSITIPVDGFIKSIDVLAGDVVKQGQLIASLDDADIRLQLDQLKNDVAVAEKQHRQALSQLNYAEAQQFSLQADIAKIDIQRLQQKLNRLALRAPITGQIISGDMGRAIGSVVKQGQVLFEMAPVGQYRIVFEVDEADIRYVSGGDKGEILLTGLGNRAYPVVLDTVSSVFTAQLGQRFYRVEGHIQGEESPDIRPGMKGVADIRVGRTRLGDVLFGPLIQWVRFKAWQWLP</sequence>
<reference evidence="6 7" key="1">
    <citation type="submission" date="2018-11" db="EMBL/GenBank/DDBJ databases">
        <title>The draft genome sequence of Amphritea opalescens ANRC-JH13T.</title>
        <authorList>
            <person name="Fang Z."/>
            <person name="Zhang Y."/>
            <person name="Han X."/>
        </authorList>
    </citation>
    <scope>NUCLEOTIDE SEQUENCE [LARGE SCALE GENOMIC DNA]</scope>
    <source>
        <strain evidence="6 7">ANRC-JH13</strain>
    </source>
</reference>
<keyword evidence="4" id="KW-0812">Transmembrane</keyword>
<evidence type="ECO:0000256" key="2">
    <source>
        <dbReference type="ARBA" id="ARBA00023054"/>
    </source>
</evidence>
<dbReference type="InterPro" id="IPR058647">
    <property type="entry name" value="BSH_CzcB-like"/>
</dbReference>
<feature type="transmembrane region" description="Helical" evidence="4">
    <location>
        <begin position="154"/>
        <end position="171"/>
    </location>
</feature>
<dbReference type="RefSeq" id="WP_126157828.1">
    <property type="nucleotide sequence ID" value="NZ_RQXW01000004.1"/>
</dbReference>
<evidence type="ECO:0000256" key="3">
    <source>
        <dbReference type="SAM" id="Coils"/>
    </source>
</evidence>
<proteinExistence type="predicted"/>
<evidence type="ECO:0000313" key="7">
    <source>
        <dbReference type="Proteomes" id="UP000283087"/>
    </source>
</evidence>
<feature type="domain" description="CzcB-like barrel-sandwich hybrid" evidence="5">
    <location>
        <begin position="189"/>
        <end position="309"/>
    </location>
</feature>
<dbReference type="EMBL" id="RQXW01000004">
    <property type="protein sequence ID" value="RTE66725.1"/>
    <property type="molecule type" value="Genomic_DNA"/>
</dbReference>
<name>A0A430KT52_9GAMM</name>
<keyword evidence="4" id="KW-0472">Membrane</keyword>
<dbReference type="Gene3D" id="1.10.287.470">
    <property type="entry name" value="Helix hairpin bin"/>
    <property type="match status" value="1"/>
</dbReference>
<dbReference type="Proteomes" id="UP000283087">
    <property type="component" value="Unassembled WGS sequence"/>
</dbReference>
<keyword evidence="4" id="KW-1133">Transmembrane helix</keyword>
<evidence type="ECO:0000256" key="4">
    <source>
        <dbReference type="SAM" id="Phobius"/>
    </source>
</evidence>
<evidence type="ECO:0000313" key="6">
    <source>
        <dbReference type="EMBL" id="RTE66725.1"/>
    </source>
</evidence>
<protein>
    <submittedName>
        <fullName evidence="6">HlyD family efflux transporter periplasmic adaptor subunit</fullName>
    </submittedName>
</protein>
<dbReference type="Gene3D" id="2.40.30.170">
    <property type="match status" value="1"/>
</dbReference>
<comment type="subcellular location">
    <subcellularLocation>
        <location evidence="1">Cell envelope</location>
    </subcellularLocation>
</comment>
<evidence type="ECO:0000259" key="5">
    <source>
        <dbReference type="Pfam" id="PF25973"/>
    </source>
</evidence>
<dbReference type="Pfam" id="PF25973">
    <property type="entry name" value="BSH_CzcB"/>
    <property type="match status" value="1"/>
</dbReference>
<keyword evidence="2 3" id="KW-0175">Coiled coil</keyword>
<dbReference type="OrthoDB" id="9806939at2"/>
<dbReference type="SUPFAM" id="SSF111369">
    <property type="entry name" value="HlyD-like secretion proteins"/>
    <property type="match status" value="1"/>
</dbReference>
<gene>
    <name evidence="6" type="ORF">EH243_06505</name>
</gene>
<dbReference type="GO" id="GO:0030313">
    <property type="term" value="C:cell envelope"/>
    <property type="evidence" value="ECO:0007669"/>
    <property type="project" value="UniProtKB-SubCell"/>
</dbReference>
<dbReference type="AlphaFoldDB" id="A0A430KT52"/>
<feature type="coiled-coil region" evidence="3">
    <location>
        <begin position="219"/>
        <end position="279"/>
    </location>
</feature>
<dbReference type="InterPro" id="IPR050465">
    <property type="entry name" value="UPF0194_transport"/>
</dbReference>